<accession>A0ABX7P619</accession>
<name>A0ABX7P619_9BACT</name>
<reference evidence="1 2" key="1">
    <citation type="submission" date="2021-02" db="EMBL/GenBank/DDBJ databases">
        <title>De Novo genome assembly of isolated myxobacteria.</title>
        <authorList>
            <person name="Stevens D.C."/>
        </authorList>
    </citation>
    <scope>NUCLEOTIDE SEQUENCE [LARGE SCALE GENOMIC DNA]</scope>
    <source>
        <strain evidence="2">SCPEA02</strain>
    </source>
</reference>
<evidence type="ECO:0000313" key="2">
    <source>
        <dbReference type="Proteomes" id="UP000662747"/>
    </source>
</evidence>
<dbReference type="Proteomes" id="UP000662747">
    <property type="component" value="Chromosome"/>
</dbReference>
<protein>
    <submittedName>
        <fullName evidence="1">Uncharacterized protein</fullName>
    </submittedName>
</protein>
<proteinExistence type="predicted"/>
<keyword evidence="2" id="KW-1185">Reference proteome</keyword>
<sequence>MDELPPCLRAVCAHHRRQQKHRSLVTRFPSWIAACFGIAGRFEVIRRATLGNLFGSYFCLMQDDVLDGDNTEHPELLLVASHFFLRCTSEFQVLFDSDAPFWVLYRAYWTEYWESLAWEKTLASAAVEVPPDVALAQLGRKLSPLKISAASVALAAGDSARLSVVERMIEHFHAGVQVLDDVGDAAEDLARGRCSYLLHRAALRAVGEPRGPAWEALCREHLQLGAECLTAARALSVAIGCLPFTRLMDGLLGQIARASELASGFPLNRSVP</sequence>
<dbReference type="EMBL" id="CP071090">
    <property type="protein sequence ID" value="QSQ25911.1"/>
    <property type="molecule type" value="Genomic_DNA"/>
</dbReference>
<gene>
    <name evidence="1" type="ORF">JY651_13685</name>
</gene>
<organism evidence="1 2">
    <name type="scientific">Pyxidicoccus parkwayensis</name>
    <dbReference type="NCBI Taxonomy" id="2813578"/>
    <lineage>
        <taxon>Bacteria</taxon>
        <taxon>Pseudomonadati</taxon>
        <taxon>Myxococcota</taxon>
        <taxon>Myxococcia</taxon>
        <taxon>Myxococcales</taxon>
        <taxon>Cystobacterineae</taxon>
        <taxon>Myxococcaceae</taxon>
        <taxon>Pyxidicoccus</taxon>
    </lineage>
</organism>
<dbReference type="RefSeq" id="WP_206727462.1">
    <property type="nucleotide sequence ID" value="NZ_CP071090.1"/>
</dbReference>
<evidence type="ECO:0000313" key="1">
    <source>
        <dbReference type="EMBL" id="QSQ25911.1"/>
    </source>
</evidence>